<evidence type="ECO:0000256" key="1">
    <source>
        <dbReference type="ARBA" id="ARBA00010457"/>
    </source>
</evidence>
<dbReference type="Proteomes" id="UP001143543">
    <property type="component" value="Unassembled WGS sequence"/>
</dbReference>
<comment type="cofactor">
    <cofactor evidence="2">
        <name>Zn(2+)</name>
        <dbReference type="ChEBI" id="CHEBI:29105"/>
    </cofactor>
    <text evidence="2">Binds 1 zinc ion per subunit.</text>
</comment>
<feature type="domain" description="Superoxide dismutase copper/zinc binding" evidence="5">
    <location>
        <begin position="62"/>
        <end position="192"/>
    </location>
</feature>
<feature type="signal peptide" evidence="4">
    <location>
        <begin position="1"/>
        <end position="19"/>
    </location>
</feature>
<evidence type="ECO:0000256" key="2">
    <source>
        <dbReference type="RuleBase" id="RU000393"/>
    </source>
</evidence>
<evidence type="ECO:0000313" key="6">
    <source>
        <dbReference type="EMBL" id="GLB50226.1"/>
    </source>
</evidence>
<comment type="caution">
    <text evidence="6">The sequence shown here is derived from an EMBL/GenBank/DDBJ whole genome shotgun (WGS) entry which is preliminary data.</text>
</comment>
<feature type="region of interest" description="Disordered" evidence="3">
    <location>
        <begin position="98"/>
        <end position="122"/>
    </location>
</feature>
<comment type="catalytic activity">
    <reaction evidence="2">
        <text>2 superoxide + 2 H(+) = H2O2 + O2</text>
        <dbReference type="Rhea" id="RHEA:20696"/>
        <dbReference type="ChEBI" id="CHEBI:15378"/>
        <dbReference type="ChEBI" id="CHEBI:15379"/>
        <dbReference type="ChEBI" id="CHEBI:16240"/>
        <dbReference type="ChEBI" id="CHEBI:18421"/>
        <dbReference type="EC" id="1.15.1.1"/>
    </reaction>
</comment>
<sequence length="195" mass="20993">MKKTLLYLSLVTVSLAVFSCDTKPKKEEVSETEKETPEIVEEKVEVKKLAFTLDSKSESNAKGEVTFVEENGEVAFTANLTGLEPGIHAIHIHEKADCSSPDGKSAGGHWNPTNKKHGKWGDPTGYHRGDIGNFTADENGEGTITLTTDEWCIDCEDEKKNIVGKGIIVHAGEDDFTSQPSGDAGARVSCGGVIE</sequence>
<protein>
    <recommendedName>
        <fullName evidence="2">Superoxide dismutase [Cu-Zn]</fullName>
        <ecNumber evidence="2">1.15.1.1</ecNumber>
    </recommendedName>
</protein>
<dbReference type="InterPro" id="IPR018152">
    <property type="entry name" value="SOD_Cu/Zn_BS"/>
</dbReference>
<keyword evidence="7" id="KW-1185">Reference proteome</keyword>
<dbReference type="SUPFAM" id="SSF49329">
    <property type="entry name" value="Cu,Zn superoxide dismutase-like"/>
    <property type="match status" value="1"/>
</dbReference>
<gene>
    <name evidence="6" type="primary">sodC</name>
    <name evidence="6" type="ORF">Y10_25940</name>
</gene>
<keyword evidence="2" id="KW-0560">Oxidoreductase</keyword>
<dbReference type="InterPro" id="IPR024134">
    <property type="entry name" value="SOD_Cu/Zn_/chaperone"/>
</dbReference>
<keyword evidence="4" id="KW-0732">Signal</keyword>
<organism evidence="6 7">
    <name type="scientific">Neptunitalea lumnitzerae</name>
    <dbReference type="NCBI Taxonomy" id="2965509"/>
    <lineage>
        <taxon>Bacteria</taxon>
        <taxon>Pseudomonadati</taxon>
        <taxon>Bacteroidota</taxon>
        <taxon>Flavobacteriia</taxon>
        <taxon>Flavobacteriales</taxon>
        <taxon>Flavobacteriaceae</taxon>
        <taxon>Neptunitalea</taxon>
    </lineage>
</organism>
<dbReference type="Pfam" id="PF00080">
    <property type="entry name" value="Sod_Cu"/>
    <property type="match status" value="1"/>
</dbReference>
<comment type="function">
    <text evidence="2">Destroys radicals which are normally produced within the cells and which are toxic to biological systems.</text>
</comment>
<feature type="chain" id="PRO_5045088158" description="Superoxide dismutase [Cu-Zn]" evidence="4">
    <location>
        <begin position="20"/>
        <end position="195"/>
    </location>
</feature>
<dbReference type="InterPro" id="IPR001424">
    <property type="entry name" value="SOD_Cu_Zn_dom"/>
</dbReference>
<dbReference type="EC" id="1.15.1.1" evidence="2"/>
<keyword evidence="2" id="KW-0862">Zinc</keyword>
<keyword evidence="2" id="KW-0479">Metal-binding</keyword>
<dbReference type="InterPro" id="IPR036423">
    <property type="entry name" value="SOD-like_Cu/Zn_dom_sf"/>
</dbReference>
<dbReference type="EMBL" id="BRVO01000003">
    <property type="protein sequence ID" value="GLB50226.1"/>
    <property type="molecule type" value="Genomic_DNA"/>
</dbReference>
<dbReference type="RefSeq" id="WP_281765857.1">
    <property type="nucleotide sequence ID" value="NZ_BRVO01000003.1"/>
</dbReference>
<comment type="cofactor">
    <cofactor evidence="2">
        <name>Cu cation</name>
        <dbReference type="ChEBI" id="CHEBI:23378"/>
    </cofactor>
    <text evidence="2">Binds 1 copper ion per subunit.</text>
</comment>
<evidence type="ECO:0000259" key="5">
    <source>
        <dbReference type="Pfam" id="PF00080"/>
    </source>
</evidence>
<dbReference type="PROSITE" id="PS51257">
    <property type="entry name" value="PROKAR_LIPOPROTEIN"/>
    <property type="match status" value="1"/>
</dbReference>
<accession>A0ABQ5MLE8</accession>
<reference evidence="6" key="1">
    <citation type="submission" date="2022-07" db="EMBL/GenBank/DDBJ databases">
        <title>Taxonomy of Novel Oxalotrophic and Methylotrophic Bacteria.</title>
        <authorList>
            <person name="Sahin N."/>
            <person name="Tani A."/>
        </authorList>
    </citation>
    <scope>NUCLEOTIDE SEQUENCE</scope>
    <source>
        <strain evidence="6">Y10</strain>
    </source>
</reference>
<dbReference type="Gene3D" id="2.60.40.200">
    <property type="entry name" value="Superoxide dismutase, copper/zinc binding domain"/>
    <property type="match status" value="1"/>
</dbReference>
<name>A0ABQ5MLE8_9FLAO</name>
<dbReference type="CDD" id="cd00305">
    <property type="entry name" value="Cu-Zn_Superoxide_Dismutase"/>
    <property type="match status" value="1"/>
</dbReference>
<dbReference type="PROSITE" id="PS00332">
    <property type="entry name" value="SOD_CU_ZN_2"/>
    <property type="match status" value="1"/>
</dbReference>
<dbReference type="PANTHER" id="PTHR10003">
    <property type="entry name" value="SUPEROXIDE DISMUTASE CU-ZN -RELATED"/>
    <property type="match status" value="1"/>
</dbReference>
<keyword evidence="2" id="KW-0186">Copper</keyword>
<evidence type="ECO:0000256" key="4">
    <source>
        <dbReference type="SAM" id="SignalP"/>
    </source>
</evidence>
<evidence type="ECO:0000256" key="3">
    <source>
        <dbReference type="SAM" id="MobiDB-lite"/>
    </source>
</evidence>
<comment type="similarity">
    <text evidence="1 2">Belongs to the Cu-Zn superoxide dismutase family.</text>
</comment>
<proteinExistence type="inferred from homology"/>
<evidence type="ECO:0000313" key="7">
    <source>
        <dbReference type="Proteomes" id="UP001143543"/>
    </source>
</evidence>